<name>A0A3M9XP25_9HYPH</name>
<dbReference type="EMBL" id="QWDD01000001">
    <property type="protein sequence ID" value="RNJ48620.1"/>
    <property type="molecule type" value="Genomic_DNA"/>
</dbReference>
<evidence type="ECO:0000313" key="1">
    <source>
        <dbReference type="EMBL" id="RNJ48620.1"/>
    </source>
</evidence>
<keyword evidence="2" id="KW-1185">Reference proteome</keyword>
<gene>
    <name evidence="1" type="ORF">D1O30_02225</name>
</gene>
<reference evidence="1 2" key="1">
    <citation type="submission" date="2018-08" db="EMBL/GenBank/DDBJ databases">
        <title>Genome sequence of Methylocystis hirsuta CSC1, a methanotroph able to accumulate PHAs.</title>
        <authorList>
            <person name="Bordel S."/>
            <person name="Rodriguez E."/>
            <person name="Gancedo J."/>
            <person name="Munoz R."/>
        </authorList>
    </citation>
    <scope>NUCLEOTIDE SEQUENCE [LARGE SCALE GENOMIC DNA]</scope>
    <source>
        <strain evidence="1 2">CSC1</strain>
    </source>
</reference>
<organism evidence="1 2">
    <name type="scientific">Methylocystis hirsuta</name>
    <dbReference type="NCBI Taxonomy" id="369798"/>
    <lineage>
        <taxon>Bacteria</taxon>
        <taxon>Pseudomonadati</taxon>
        <taxon>Pseudomonadota</taxon>
        <taxon>Alphaproteobacteria</taxon>
        <taxon>Hyphomicrobiales</taxon>
        <taxon>Methylocystaceae</taxon>
        <taxon>Methylocystis</taxon>
    </lineage>
</organism>
<accession>A0A3M9XP25</accession>
<evidence type="ECO:0000313" key="2">
    <source>
        <dbReference type="Proteomes" id="UP000268623"/>
    </source>
</evidence>
<dbReference type="Proteomes" id="UP000268623">
    <property type="component" value="Unassembled WGS sequence"/>
</dbReference>
<sequence length="66" mass="7492">MPFENPVMDFAKAMKEYCLGERVARSLLLRPAFVRRLNAGRVRGARVDIIAPRRALLRHGMSIIAI</sequence>
<protein>
    <submittedName>
        <fullName evidence="1">Uncharacterized protein</fullName>
    </submittedName>
</protein>
<dbReference type="AlphaFoldDB" id="A0A3M9XP25"/>
<proteinExistence type="predicted"/>
<comment type="caution">
    <text evidence="1">The sequence shown here is derived from an EMBL/GenBank/DDBJ whole genome shotgun (WGS) entry which is preliminary data.</text>
</comment>